<dbReference type="PROSITE" id="PS00389">
    <property type="entry name" value="ATPASE_DELTA"/>
    <property type="match status" value="1"/>
</dbReference>
<evidence type="ECO:0000256" key="5">
    <source>
        <dbReference type="ARBA" id="ARBA00023065"/>
    </source>
</evidence>
<dbReference type="PRINTS" id="PR00125">
    <property type="entry name" value="ATPASEDELTA"/>
</dbReference>
<dbReference type="Pfam" id="PF00213">
    <property type="entry name" value="OSCP"/>
    <property type="match status" value="1"/>
</dbReference>
<dbReference type="SUPFAM" id="SSF47928">
    <property type="entry name" value="N-terminal domain of the delta subunit of the F1F0-ATP synthase"/>
    <property type="match status" value="1"/>
</dbReference>
<keyword evidence="3" id="KW-0813">Transport</keyword>
<dbReference type="RefSeq" id="YP_009294441.1">
    <property type="nucleotide sequence ID" value="NC_031148.1"/>
</dbReference>
<evidence type="ECO:0000256" key="6">
    <source>
        <dbReference type="ARBA" id="ARBA00023136"/>
    </source>
</evidence>
<comment type="subcellular location">
    <subcellularLocation>
        <location evidence="1">Membrane</location>
    </subcellularLocation>
</comment>
<dbReference type="PANTHER" id="PTHR11910">
    <property type="entry name" value="ATP SYNTHASE DELTA CHAIN"/>
    <property type="match status" value="1"/>
</dbReference>
<dbReference type="EMBL" id="KX284717">
    <property type="protein sequence ID" value="AOM65924.1"/>
    <property type="molecule type" value="Genomic_DNA"/>
</dbReference>
<geneLocation type="plastid" evidence="8"/>
<keyword evidence="7" id="KW-0066">ATP synthesis</keyword>
<sequence>MSSQSPMAKVVLPYAEALLESVQELNLVEQTNSDVSVICNTLSESKDLKSFLENPLISALAKKNVITKIFSNQVNDNVLKFLLVIIDRRRIALLDLIIEKYLELSYKQDSITVAHILTPISLTEVQSDQLIEKLKLITDSNKIQLAIDIDSTIIGGLKIQIGSKVIDCSLSGKLNQMASYLNAI</sequence>
<keyword evidence="5" id="KW-0406">Ion transport</keyword>
<dbReference type="NCBIfam" id="TIGR01145">
    <property type="entry name" value="ATP_synt_delta"/>
    <property type="match status" value="1"/>
</dbReference>
<dbReference type="InterPro" id="IPR026015">
    <property type="entry name" value="ATP_synth_OSCP/delta_N_sf"/>
</dbReference>
<evidence type="ECO:0000256" key="3">
    <source>
        <dbReference type="ARBA" id="ARBA00022448"/>
    </source>
</evidence>
<evidence type="ECO:0000256" key="7">
    <source>
        <dbReference type="ARBA" id="ARBA00023310"/>
    </source>
</evidence>
<keyword evidence="4" id="KW-0375">Hydrogen ion transport</keyword>
<dbReference type="InterPro" id="IPR000711">
    <property type="entry name" value="ATPase_OSCP/dsu"/>
</dbReference>
<proteinExistence type="inferred from homology"/>
<dbReference type="AlphaFoldDB" id="A0A1C9CC54"/>
<name>A0A1C9CC54_9FLOR</name>
<dbReference type="HAMAP" id="MF_01416">
    <property type="entry name" value="ATP_synth_delta_bact"/>
    <property type="match status" value="1"/>
</dbReference>
<dbReference type="GO" id="GO:0046933">
    <property type="term" value="F:proton-transporting ATP synthase activity, rotational mechanism"/>
    <property type="evidence" value="ECO:0007669"/>
    <property type="project" value="InterPro"/>
</dbReference>
<evidence type="ECO:0000256" key="1">
    <source>
        <dbReference type="ARBA" id="ARBA00004370"/>
    </source>
</evidence>
<organism evidence="8">
    <name type="scientific">Asparagopsis taxiformis</name>
    <dbReference type="NCBI Taxonomy" id="260499"/>
    <lineage>
        <taxon>Eukaryota</taxon>
        <taxon>Rhodophyta</taxon>
        <taxon>Florideophyceae</taxon>
        <taxon>Rhodymeniophycidae</taxon>
        <taxon>Bonnemaisoniales</taxon>
        <taxon>Bonnemaisoniaceae</taxon>
        <taxon>Asparagopsis</taxon>
    </lineage>
</organism>
<accession>A0A1C9CC54</accession>
<protein>
    <submittedName>
        <fullName evidence="8">ATP synthase CF1 delta subunit</fullName>
    </submittedName>
</protein>
<dbReference type="GeneID" id="29070425"/>
<dbReference type="InterPro" id="IPR020781">
    <property type="entry name" value="ATPase_OSCP/d_CS"/>
</dbReference>
<evidence type="ECO:0000256" key="2">
    <source>
        <dbReference type="ARBA" id="ARBA00007046"/>
    </source>
</evidence>
<keyword evidence="6" id="KW-0472">Membrane</keyword>
<reference evidence="8" key="1">
    <citation type="journal article" date="2016" name="BMC Biol.">
        <title>Parallel evolution of highly conserved plastid genome architecture in red seaweeds and seed plants.</title>
        <authorList>
            <person name="Lee J."/>
            <person name="Cho C.H."/>
            <person name="Park S.I."/>
            <person name="Choi J.W."/>
            <person name="Song H.S."/>
            <person name="West J.A."/>
            <person name="Bhattacharya D."/>
            <person name="Yoon H.S."/>
        </authorList>
    </citation>
    <scope>NUCLEOTIDE SEQUENCE</scope>
</reference>
<gene>
    <name evidence="8" type="primary">atpD</name>
    <name evidence="8" type="ORF">Aspa_045</name>
</gene>
<dbReference type="GO" id="GO:0016020">
    <property type="term" value="C:membrane"/>
    <property type="evidence" value="ECO:0007669"/>
    <property type="project" value="UniProtKB-SubCell"/>
</dbReference>
<evidence type="ECO:0000256" key="4">
    <source>
        <dbReference type="ARBA" id="ARBA00022781"/>
    </source>
</evidence>
<evidence type="ECO:0000313" key="8">
    <source>
        <dbReference type="EMBL" id="AOM65924.1"/>
    </source>
</evidence>
<keyword evidence="8" id="KW-0934">Plastid</keyword>
<dbReference type="Gene3D" id="1.10.520.20">
    <property type="entry name" value="N-terminal domain of the delta subunit of the F1F0-ATP synthase"/>
    <property type="match status" value="1"/>
</dbReference>
<comment type="similarity">
    <text evidence="2">Belongs to the ATPase delta chain family.</text>
</comment>